<dbReference type="PANTHER" id="PTHR47592">
    <property type="entry name" value="PBF68 PROTEIN"/>
    <property type="match status" value="1"/>
</dbReference>
<dbReference type="SUPFAM" id="SSF57756">
    <property type="entry name" value="Retrovirus zinc finger-like domains"/>
    <property type="match status" value="1"/>
</dbReference>
<dbReference type="AlphaFoldDB" id="A0A803N0B7"/>
<keyword evidence="1" id="KW-0175">Coiled coil</keyword>
<feature type="region of interest" description="Disordered" evidence="2">
    <location>
        <begin position="665"/>
        <end position="685"/>
    </location>
</feature>
<dbReference type="Gramene" id="AUR62038401-RA">
    <property type="protein sequence ID" value="AUR62038401-RA:cds"/>
    <property type="gene ID" value="AUR62038401"/>
</dbReference>
<evidence type="ECO:0008006" key="7">
    <source>
        <dbReference type="Google" id="ProtNLM"/>
    </source>
</evidence>
<feature type="region of interest" description="Disordered" evidence="2">
    <location>
        <begin position="446"/>
        <end position="484"/>
    </location>
</feature>
<evidence type="ECO:0000259" key="3">
    <source>
        <dbReference type="Pfam" id="PF13976"/>
    </source>
</evidence>
<dbReference type="Pfam" id="PF22936">
    <property type="entry name" value="Pol_BBD"/>
    <property type="match status" value="1"/>
</dbReference>
<dbReference type="EnsemblPlants" id="AUR62038401-RA">
    <property type="protein sequence ID" value="AUR62038401-RA:cds"/>
    <property type="gene ID" value="AUR62038401"/>
</dbReference>
<dbReference type="Proteomes" id="UP000596660">
    <property type="component" value="Unplaced"/>
</dbReference>
<evidence type="ECO:0000256" key="2">
    <source>
        <dbReference type="SAM" id="MobiDB-lite"/>
    </source>
</evidence>
<feature type="coiled-coil region" evidence="1">
    <location>
        <begin position="971"/>
        <end position="1005"/>
    </location>
</feature>
<evidence type="ECO:0000259" key="4">
    <source>
        <dbReference type="Pfam" id="PF22936"/>
    </source>
</evidence>
<dbReference type="Pfam" id="PF13976">
    <property type="entry name" value="gag_pre-integrs"/>
    <property type="match status" value="1"/>
</dbReference>
<dbReference type="InterPro" id="IPR054722">
    <property type="entry name" value="PolX-like_BBD"/>
</dbReference>
<feature type="domain" description="GAG-pre-integrase" evidence="3">
    <location>
        <begin position="249"/>
        <end position="300"/>
    </location>
</feature>
<dbReference type="GO" id="GO:0003676">
    <property type="term" value="F:nucleic acid binding"/>
    <property type="evidence" value="ECO:0007669"/>
    <property type="project" value="InterPro"/>
</dbReference>
<accession>A0A803N0B7</accession>
<organism evidence="5 6">
    <name type="scientific">Chenopodium quinoa</name>
    <name type="common">Quinoa</name>
    <dbReference type="NCBI Taxonomy" id="63459"/>
    <lineage>
        <taxon>Eukaryota</taxon>
        <taxon>Viridiplantae</taxon>
        <taxon>Streptophyta</taxon>
        <taxon>Embryophyta</taxon>
        <taxon>Tracheophyta</taxon>
        <taxon>Spermatophyta</taxon>
        <taxon>Magnoliopsida</taxon>
        <taxon>eudicotyledons</taxon>
        <taxon>Gunneridae</taxon>
        <taxon>Pentapetalae</taxon>
        <taxon>Caryophyllales</taxon>
        <taxon>Chenopodiaceae</taxon>
        <taxon>Chenopodioideae</taxon>
        <taxon>Atripliceae</taxon>
        <taxon>Chenopodium</taxon>
    </lineage>
</organism>
<evidence type="ECO:0000256" key="1">
    <source>
        <dbReference type="SAM" id="Coils"/>
    </source>
</evidence>
<reference evidence="5" key="1">
    <citation type="journal article" date="2017" name="Nature">
        <title>The genome of Chenopodium quinoa.</title>
        <authorList>
            <person name="Jarvis D.E."/>
            <person name="Ho Y.S."/>
            <person name="Lightfoot D.J."/>
            <person name="Schmoeckel S.M."/>
            <person name="Li B."/>
            <person name="Borm T.J.A."/>
            <person name="Ohyanagi H."/>
            <person name="Mineta K."/>
            <person name="Michell C.T."/>
            <person name="Saber N."/>
            <person name="Kharbatia N.M."/>
            <person name="Rupper R.R."/>
            <person name="Sharp A.R."/>
            <person name="Dally N."/>
            <person name="Boughton B.A."/>
            <person name="Woo Y.H."/>
            <person name="Gao G."/>
            <person name="Schijlen E.G.W.M."/>
            <person name="Guo X."/>
            <person name="Momin A.A."/>
            <person name="Negrao S."/>
            <person name="Al-Babili S."/>
            <person name="Gehring C."/>
            <person name="Roessner U."/>
            <person name="Jung C."/>
            <person name="Murphy K."/>
            <person name="Arold S.T."/>
            <person name="Gojobori T."/>
            <person name="van der Linden C.G."/>
            <person name="van Loo E.N."/>
            <person name="Jellen E.N."/>
            <person name="Maughan P.J."/>
            <person name="Tester M."/>
        </authorList>
    </citation>
    <scope>NUCLEOTIDE SEQUENCE [LARGE SCALE GENOMIC DNA]</scope>
    <source>
        <strain evidence="5">cv. PI 614886</strain>
    </source>
</reference>
<sequence length="1015" mass="114007">MTLCNSAPQDKITLDLSKVGILNEKMRKKSHGVSSSSEEAYVVDNRGRSKTRAPSGRDKGKSKSRGRYKNMKCNYCDKLGHIQKYCYKWKKDNNMGGNGKQEKKHDKKDQDDDDQAATTTVDDLIIVHDESSVNLARYETSWVIDSGASLHVTSRKEFFTSYTPGDFGVLKMGNDGLAQVVGVGDVCLVTDIGAKLVLKNVRHVPDIRLNLISTGKLDDEAYCNTFHSGQCKLTKGSLVLARRKKHTSLYLLQAIITTDSVNVADDDPTKLWHRRLGHMSEKGLSCLIKKNALPDLKSAKEEEKLHQFLIGVDDDFEAPEAHVFALPPDRRKALSERRDKHPDWWIAKYGKNNSGVSSFTSSLSTNAATPNRSKPRTVRANVVGTSSVACDGDVLSSQQQDAGNGLSALSDLKPDDVKILLNMINNRRVDSDFLDDLESVLAVSKAARDHEPIPPREANATATRAGSPEAAATLAGSPDRTPTTAHPRRQMLLLILAVTPWILLLLFVTVEVEEEEVERRRVEAAEVVEVAGNKEDVWTNYDQQFSYWFKEHVLDMGTNDDIIYSLAIGPTTRMAYRRRGGLNGRGAIIRPPGQRNTGVANPHTMAEELSHEIPGNSIPTLIPNTHLHSTTTIHYQMPNVGAATQLPVNNVPDGVLNQAEVPNSMTQATAHQEQEPQTDQVNNNSNTSVYDETGNPEKVDSVLHPNGLWFTHRDVVDKVSETSYKAYFKGPYCNWGMTSLDVKRRWWNAFKQEFSWDPSIAMQVKKGWKSKCSRRITDMVSKICTEPAYNAEWCPPTIREQMIQIRSKENFQEKSKQCSVNRMGNGNQKIHHRQGSISTEEVRLKLEKKLKRKPTAAELYYERHADSGDQFVNAKAEIVWVELMMDLRNDGMYKSSKCVDCRMHNEYSSKKATNLECESENKKTEDELFLEAAGGWNEKGRLFGLGAAADSYYERPGTEVKRVKKSRMQHAIELENKFIDLVTENEEQKKELDATKQSLVETQKSCRYSKHFEGP</sequence>
<feature type="compositionally biased region" description="Basic and acidic residues" evidence="2">
    <location>
        <begin position="100"/>
        <end position="110"/>
    </location>
</feature>
<dbReference type="InterPro" id="IPR036875">
    <property type="entry name" value="Znf_CCHC_sf"/>
</dbReference>
<evidence type="ECO:0000313" key="5">
    <source>
        <dbReference type="EnsemblPlants" id="AUR62038401-RA:cds"/>
    </source>
</evidence>
<dbReference type="InterPro" id="IPR025724">
    <property type="entry name" value="GAG-pre-integrase_dom"/>
</dbReference>
<evidence type="ECO:0000313" key="6">
    <source>
        <dbReference type="Proteomes" id="UP000596660"/>
    </source>
</evidence>
<dbReference type="Pfam" id="PF03004">
    <property type="entry name" value="Transposase_24"/>
    <property type="match status" value="1"/>
</dbReference>
<feature type="domain" description="Retrovirus-related Pol polyprotein from transposon TNT 1-94-like beta-barrel" evidence="4">
    <location>
        <begin position="142"/>
        <end position="222"/>
    </location>
</feature>
<name>A0A803N0B7_CHEQI</name>
<feature type="region of interest" description="Disordered" evidence="2">
    <location>
        <begin position="24"/>
        <end position="66"/>
    </location>
</feature>
<proteinExistence type="predicted"/>
<protein>
    <recommendedName>
        <fullName evidence="7">GAG-pre-integrase domain-containing protein</fullName>
    </recommendedName>
</protein>
<keyword evidence="6" id="KW-1185">Reference proteome</keyword>
<dbReference type="GO" id="GO:0008270">
    <property type="term" value="F:zinc ion binding"/>
    <property type="evidence" value="ECO:0007669"/>
    <property type="project" value="InterPro"/>
</dbReference>
<dbReference type="PANTHER" id="PTHR47592:SF31">
    <property type="entry name" value="ZINC FINGER, CCHC-TYPE-RELATED"/>
    <property type="match status" value="1"/>
</dbReference>
<feature type="region of interest" description="Disordered" evidence="2">
    <location>
        <begin position="97"/>
        <end position="116"/>
    </location>
</feature>
<reference evidence="5" key="2">
    <citation type="submission" date="2021-03" db="UniProtKB">
        <authorList>
            <consortium name="EnsemblPlants"/>
        </authorList>
    </citation>
    <scope>IDENTIFICATION</scope>
</reference>
<dbReference type="InterPro" id="IPR004252">
    <property type="entry name" value="Probable_transposase_24"/>
</dbReference>